<dbReference type="Gene3D" id="2.40.30.220">
    <property type="entry name" value="Photosystem II Psb28"/>
    <property type="match status" value="1"/>
</dbReference>
<evidence type="ECO:0000256" key="1">
    <source>
        <dbReference type="ARBA" id="ARBA00004170"/>
    </source>
</evidence>
<evidence type="ECO:0000313" key="7">
    <source>
        <dbReference type="Proteomes" id="UP000184315"/>
    </source>
</evidence>
<keyword evidence="4 5" id="KW-0604">Photosystem II</keyword>
<protein>
    <recommendedName>
        <fullName evidence="5">Photosystem II reaction center Psb28 protein</fullName>
    </recommendedName>
</protein>
<dbReference type="InterPro" id="IPR038676">
    <property type="entry name" value="Psb28_c1_sf"/>
</dbReference>
<dbReference type="PANTHER" id="PTHR34963">
    <property type="match status" value="1"/>
</dbReference>
<keyword evidence="7" id="KW-1185">Reference proteome</keyword>
<dbReference type="STRING" id="671072.PL921480240"/>
<dbReference type="PANTHER" id="PTHR34963:SF2">
    <property type="entry name" value="PHOTOSYSTEM II REACTION CENTER PSB28 PROTEIN, CHLOROPLASTIC"/>
    <property type="match status" value="1"/>
</dbReference>
<dbReference type="Proteomes" id="UP000184315">
    <property type="component" value="Unassembled WGS sequence"/>
</dbReference>
<sequence length="116" mass="13722">MTTSVQFIDGLDEEISGISLRKLKHSQTKIVVLVFEHLQAIERLRAYRKQITNLWLRDEEGQIKVTPSGVKFFFAENEDLSKVECTFEVDSEEVFERVMRFLHRYADENEFQFQST</sequence>
<keyword evidence="2 5" id="KW-0602">Photosynthesis</keyword>
<dbReference type="AlphaFoldDB" id="A0A1J1LVI9"/>
<dbReference type="NCBIfam" id="TIGR03047">
    <property type="entry name" value="PS_II_psb28"/>
    <property type="match status" value="1"/>
</dbReference>
<evidence type="ECO:0000313" key="6">
    <source>
        <dbReference type="EMBL" id="CUR36130.1"/>
    </source>
</evidence>
<dbReference type="InterPro" id="IPR005610">
    <property type="entry name" value="PSII_Psb28_class-1"/>
</dbReference>
<keyword evidence="3" id="KW-0472">Membrane</keyword>
<name>A0A1J1LVI9_9CYAN</name>
<dbReference type="OrthoDB" id="559598at2"/>
<dbReference type="RefSeq" id="WP_072717242.1">
    <property type="nucleotide sequence ID" value="NZ_LN889764.1"/>
</dbReference>
<evidence type="ECO:0000256" key="4">
    <source>
        <dbReference type="ARBA" id="ARBA00023276"/>
    </source>
</evidence>
<evidence type="ECO:0000256" key="3">
    <source>
        <dbReference type="ARBA" id="ARBA00023136"/>
    </source>
</evidence>
<proteinExistence type="inferred from homology"/>
<dbReference type="Pfam" id="PF03912">
    <property type="entry name" value="Psb28"/>
    <property type="match status" value="1"/>
</dbReference>
<organism evidence="6 7">
    <name type="scientific">Planktothrix tepida PCC 9214</name>
    <dbReference type="NCBI Taxonomy" id="671072"/>
    <lineage>
        <taxon>Bacteria</taxon>
        <taxon>Bacillati</taxon>
        <taxon>Cyanobacteriota</taxon>
        <taxon>Cyanophyceae</taxon>
        <taxon>Oscillatoriophycideae</taxon>
        <taxon>Oscillatoriales</taxon>
        <taxon>Microcoleaceae</taxon>
        <taxon>Planktothrix</taxon>
    </lineage>
</organism>
<reference evidence="7" key="1">
    <citation type="submission" date="2015-10" db="EMBL/GenBank/DDBJ databases">
        <authorList>
            <person name="Regsiter A."/>
            <person name="william w."/>
        </authorList>
    </citation>
    <scope>NUCLEOTIDE SEQUENCE [LARGE SCALE GENOMIC DNA]</scope>
</reference>
<comment type="subcellular location">
    <subcellularLocation>
        <location evidence="1">Membrane</location>
        <topology evidence="1">Peripheral membrane protein</topology>
    </subcellularLocation>
</comment>
<gene>
    <name evidence="6" type="ORF">PL921480240</name>
</gene>
<comment type="similarity">
    <text evidence="5">Belongs to the Psb28 family.</text>
</comment>
<evidence type="ECO:0000256" key="5">
    <source>
        <dbReference type="RuleBase" id="RU003509"/>
    </source>
</evidence>
<dbReference type="EMBL" id="CZDF01000188">
    <property type="protein sequence ID" value="CUR36130.1"/>
    <property type="molecule type" value="Genomic_DNA"/>
</dbReference>
<evidence type="ECO:0000256" key="2">
    <source>
        <dbReference type="ARBA" id="ARBA00022531"/>
    </source>
</evidence>
<dbReference type="GO" id="GO:0015979">
    <property type="term" value="P:photosynthesis"/>
    <property type="evidence" value="ECO:0007669"/>
    <property type="project" value="UniProtKB-KW"/>
</dbReference>
<accession>A0A1J1LVI9</accession>
<dbReference type="GO" id="GO:0009654">
    <property type="term" value="C:photosystem II oxygen evolving complex"/>
    <property type="evidence" value="ECO:0007669"/>
    <property type="project" value="InterPro"/>
</dbReference>